<dbReference type="EMBL" id="VMNW02000002">
    <property type="protein sequence ID" value="KAA9166418.1"/>
    <property type="molecule type" value="Genomic_DNA"/>
</dbReference>
<gene>
    <name evidence="6" type="ORF">FPZ12_002335</name>
</gene>
<name>A0A5N0VL23_9PSEU</name>
<dbReference type="SUPFAM" id="SSF51735">
    <property type="entry name" value="NAD(P)-binding Rossmann-fold domains"/>
    <property type="match status" value="1"/>
</dbReference>
<dbReference type="GO" id="GO:0030497">
    <property type="term" value="P:fatty acid elongation"/>
    <property type="evidence" value="ECO:0007669"/>
    <property type="project" value="TreeGrafter"/>
</dbReference>
<dbReference type="InterPro" id="IPR036291">
    <property type="entry name" value="NAD(P)-bd_dom_sf"/>
</dbReference>
<evidence type="ECO:0000256" key="1">
    <source>
        <dbReference type="ARBA" id="ARBA00006484"/>
    </source>
</evidence>
<evidence type="ECO:0000256" key="2">
    <source>
        <dbReference type="ARBA" id="ARBA00023002"/>
    </source>
</evidence>
<dbReference type="Pfam" id="PF13561">
    <property type="entry name" value="adh_short_C2"/>
    <property type="match status" value="1"/>
</dbReference>
<dbReference type="GO" id="GO:0016616">
    <property type="term" value="F:oxidoreductase activity, acting on the CH-OH group of donors, NAD or NADP as acceptor"/>
    <property type="evidence" value="ECO:0007669"/>
    <property type="project" value="UniProtKB-ARBA"/>
</dbReference>
<dbReference type="CDD" id="cd05233">
    <property type="entry name" value="SDR_c"/>
    <property type="match status" value="1"/>
</dbReference>
<keyword evidence="4" id="KW-0732">Signal</keyword>
<dbReference type="SMART" id="SM00822">
    <property type="entry name" value="PKS_KR"/>
    <property type="match status" value="1"/>
</dbReference>
<feature type="signal peptide" evidence="4">
    <location>
        <begin position="1"/>
        <end position="23"/>
    </location>
</feature>
<organism evidence="6 7">
    <name type="scientific">Amycolatopsis acidicola</name>
    <dbReference type="NCBI Taxonomy" id="2596893"/>
    <lineage>
        <taxon>Bacteria</taxon>
        <taxon>Bacillati</taxon>
        <taxon>Actinomycetota</taxon>
        <taxon>Actinomycetes</taxon>
        <taxon>Pseudonocardiales</taxon>
        <taxon>Pseudonocardiaceae</taxon>
        <taxon>Amycolatopsis</taxon>
    </lineage>
</organism>
<proteinExistence type="inferred from homology"/>
<dbReference type="PANTHER" id="PTHR42760:SF129">
    <property type="entry name" value="OXIDOREDUCTASE"/>
    <property type="match status" value="1"/>
</dbReference>
<reference evidence="6" key="1">
    <citation type="submission" date="2019-09" db="EMBL/GenBank/DDBJ databases">
        <authorList>
            <person name="Teo W.F.A."/>
            <person name="Duangmal K."/>
        </authorList>
    </citation>
    <scope>NUCLEOTIDE SEQUENCE [LARGE SCALE GENOMIC DNA]</scope>
    <source>
        <strain evidence="6">K81G1</strain>
    </source>
</reference>
<dbReference type="Proteomes" id="UP000319769">
    <property type="component" value="Unassembled WGS sequence"/>
</dbReference>
<evidence type="ECO:0000259" key="5">
    <source>
        <dbReference type="SMART" id="SM00822"/>
    </source>
</evidence>
<dbReference type="Gene3D" id="3.40.50.720">
    <property type="entry name" value="NAD(P)-binding Rossmann-like Domain"/>
    <property type="match status" value="1"/>
</dbReference>
<feature type="chain" id="PRO_5024430904" evidence="4">
    <location>
        <begin position="24"/>
        <end position="312"/>
    </location>
</feature>
<dbReference type="PRINTS" id="PR00081">
    <property type="entry name" value="GDHRDH"/>
</dbReference>
<comment type="similarity">
    <text evidence="1">Belongs to the short-chain dehydrogenases/reductases (SDR) family.</text>
</comment>
<dbReference type="InterPro" id="IPR002347">
    <property type="entry name" value="SDR_fam"/>
</dbReference>
<dbReference type="InterPro" id="IPR020904">
    <property type="entry name" value="Sc_DH/Rdtase_CS"/>
</dbReference>
<keyword evidence="2" id="KW-0560">Oxidoreductase</keyword>
<keyword evidence="7" id="KW-1185">Reference proteome</keyword>
<evidence type="ECO:0000313" key="6">
    <source>
        <dbReference type="EMBL" id="KAA9166418.1"/>
    </source>
</evidence>
<dbReference type="OrthoDB" id="7064009at2"/>
<accession>A0A5N0VL23</accession>
<dbReference type="PRINTS" id="PR00080">
    <property type="entry name" value="SDRFAMILY"/>
</dbReference>
<evidence type="ECO:0000256" key="3">
    <source>
        <dbReference type="SAM" id="MobiDB-lite"/>
    </source>
</evidence>
<feature type="region of interest" description="Disordered" evidence="3">
    <location>
        <begin position="24"/>
        <end position="76"/>
    </location>
</feature>
<feature type="domain" description="Ketoreductase" evidence="5">
    <location>
        <begin position="76"/>
        <end position="253"/>
    </location>
</feature>
<dbReference type="FunFam" id="3.40.50.720:FF:000084">
    <property type="entry name" value="Short-chain dehydrogenase reductase"/>
    <property type="match status" value="1"/>
</dbReference>
<dbReference type="AlphaFoldDB" id="A0A5N0VL23"/>
<protein>
    <submittedName>
        <fullName evidence="6">SDR family oxidoreductase</fullName>
    </submittedName>
</protein>
<dbReference type="PANTHER" id="PTHR42760">
    <property type="entry name" value="SHORT-CHAIN DEHYDROGENASES/REDUCTASES FAMILY MEMBER"/>
    <property type="match status" value="1"/>
</dbReference>
<dbReference type="InterPro" id="IPR057326">
    <property type="entry name" value="KR_dom"/>
</dbReference>
<dbReference type="PROSITE" id="PS00061">
    <property type="entry name" value="ADH_SHORT"/>
    <property type="match status" value="1"/>
</dbReference>
<comment type="caution">
    <text evidence="6">The sequence shown here is derived from an EMBL/GenBank/DDBJ whole genome shotgun (WGS) entry which is preliminary data.</text>
</comment>
<evidence type="ECO:0000313" key="7">
    <source>
        <dbReference type="Proteomes" id="UP000319769"/>
    </source>
</evidence>
<evidence type="ECO:0000256" key="4">
    <source>
        <dbReference type="SAM" id="SignalP"/>
    </source>
</evidence>
<sequence length="312" mass="31722">MWRWFCAGVLLASLGMCPARCHAATRDSRRPRHRGPFPRGPADGGSRSALRTGSVGGSPVYHDTPGMTAQSSTHEGPVVVTGGTSGIGLAIAEAVARSGRPVAVLGQTEERRREARKTLAGTEHVVLAADTTDPGSLASAMDHTTTRWGPVTGLVTSAGRLARGSALTLAPDDFRAALETNVIGTWLAIRAALPGMLEAGFGRIVTIGSVLGSTGAPERGGYAATKGAVAALTRSTALEVAGTGVTVNCVAPGPVRTPMNAADTDSAFTAQIPVGRWGTPADIAHLVVPLLSAGSSYTTGAVLHVDGGYTAQ</sequence>